<dbReference type="InterPro" id="IPR004263">
    <property type="entry name" value="Exostosin"/>
</dbReference>
<dbReference type="Pfam" id="PF09258">
    <property type="entry name" value="Glyco_transf_64"/>
    <property type="match status" value="1"/>
</dbReference>
<dbReference type="InterPro" id="IPR029044">
    <property type="entry name" value="Nucleotide-diphossugar_trans"/>
</dbReference>
<keyword evidence="5" id="KW-0732">Signal</keyword>
<keyword evidence="8" id="KW-1185">Reference proteome</keyword>
<gene>
    <name evidence="7" type="ORF">CcCBS67573_g01748</name>
</gene>
<organism evidence="7 8">
    <name type="scientific">Chytriomyces confervae</name>
    <dbReference type="NCBI Taxonomy" id="246404"/>
    <lineage>
        <taxon>Eukaryota</taxon>
        <taxon>Fungi</taxon>
        <taxon>Fungi incertae sedis</taxon>
        <taxon>Chytridiomycota</taxon>
        <taxon>Chytridiomycota incertae sedis</taxon>
        <taxon>Chytridiomycetes</taxon>
        <taxon>Chytridiales</taxon>
        <taxon>Chytriomycetaceae</taxon>
        <taxon>Chytriomyces</taxon>
    </lineage>
</organism>
<dbReference type="EMBL" id="QEAP01000031">
    <property type="protein sequence ID" value="TPX77004.1"/>
    <property type="molecule type" value="Genomic_DNA"/>
</dbReference>
<dbReference type="PANTHER" id="PTHR48261">
    <property type="entry name" value="ACETYLGLUCOSAMINYLTRANSFERASE"/>
    <property type="match status" value="1"/>
</dbReference>
<feature type="domain" description="Glycosyl transferase 64" evidence="6">
    <location>
        <begin position="334"/>
        <end position="585"/>
    </location>
</feature>
<accession>A0A507FL10</accession>
<sequence>MALYLALCIVFLFLSSGTIESLNDQSRTAEPRTIDSPTTSTAIRLSVHVFVDTDIRNFKRLWRSLNEADPVANTSTEFQFHLIQSSKRASQNREKILSAATSKHGTVQPVRIHNSSELQLTVGSWIPKSRHEYAIFLNDSSLVSPRIFTFAYAAIATYFDANVLPKNVTSKCAGISLRTLEFDAVHNKTFYHSNQGSSMFASQFPQTRGVLLAPGPWIRFRKWVDSLPEEFDPLLPNSMTNRGFRHAAKYLLRFMYQSGGFMLYPTESLLQGQWDLNGTNIPIFNSDEADVLGEGFSFPSLSAVEVYNAYFQRVDSVESLKNLPSNSVAFDKCTMIMNAYDRADTLINRLRHYETLAKLDRIIVVWNHQTLEPPFRVSQTHQNNASNEFNSSIPEKQFKVPVHIIRQLNSSLNNRFIPFKEIQTECIIAMDDDFDYRHSHLAYAIRLFQGDFFNHAIGFRHMARMHRKQKDGTWKYMTDPEHGASIVLPTGMVFHRKYLDMYTYALPQHARDIVDSKVNGEDILFNLMVANATRSGPVFVNLFSRGIALPGLWWKPAHMENRSLCLTRLIKEVFGGVSPLMYTTTYFKGVGKDGLMPGLKDLNCVSKDN</sequence>
<name>A0A507FL10_9FUNG</name>
<dbReference type="Gene3D" id="3.90.550.10">
    <property type="entry name" value="Spore Coat Polysaccharide Biosynthesis Protein SpsA, Chain A"/>
    <property type="match status" value="2"/>
</dbReference>
<reference evidence="7 8" key="1">
    <citation type="journal article" date="2019" name="Sci. Rep.">
        <title>Comparative genomics of chytrid fungi reveal insights into the obligate biotrophic and pathogenic lifestyle of Synchytrium endobioticum.</title>
        <authorList>
            <person name="van de Vossenberg B.T.L.H."/>
            <person name="Warris S."/>
            <person name="Nguyen H.D.T."/>
            <person name="van Gent-Pelzer M.P.E."/>
            <person name="Joly D.L."/>
            <person name="van de Geest H.C."/>
            <person name="Bonants P.J.M."/>
            <person name="Smith D.S."/>
            <person name="Levesque C.A."/>
            <person name="van der Lee T.A.J."/>
        </authorList>
    </citation>
    <scope>NUCLEOTIDE SEQUENCE [LARGE SCALE GENOMIC DNA]</scope>
    <source>
        <strain evidence="7 8">CBS 675.73</strain>
    </source>
</reference>
<feature type="signal peptide" evidence="5">
    <location>
        <begin position="1"/>
        <end position="21"/>
    </location>
</feature>
<evidence type="ECO:0000256" key="3">
    <source>
        <dbReference type="ARBA" id="ARBA00023136"/>
    </source>
</evidence>
<dbReference type="Proteomes" id="UP000320333">
    <property type="component" value="Unassembled WGS sequence"/>
</dbReference>
<evidence type="ECO:0000259" key="6">
    <source>
        <dbReference type="Pfam" id="PF09258"/>
    </source>
</evidence>
<keyword evidence="3" id="KW-0472">Membrane</keyword>
<evidence type="ECO:0000313" key="8">
    <source>
        <dbReference type="Proteomes" id="UP000320333"/>
    </source>
</evidence>
<dbReference type="GO" id="GO:0016757">
    <property type="term" value="F:glycosyltransferase activity"/>
    <property type="evidence" value="ECO:0007669"/>
    <property type="project" value="InterPro"/>
</dbReference>
<evidence type="ECO:0000313" key="7">
    <source>
        <dbReference type="EMBL" id="TPX77004.1"/>
    </source>
</evidence>
<dbReference type="OrthoDB" id="2014201at2759"/>
<evidence type="ECO:0000256" key="5">
    <source>
        <dbReference type="SAM" id="SignalP"/>
    </source>
</evidence>
<dbReference type="PANTHER" id="PTHR48261:SF2">
    <property type="entry name" value="ACETYLGLUCOSAMINYLTRANSFERASE"/>
    <property type="match status" value="1"/>
</dbReference>
<evidence type="ECO:0000256" key="4">
    <source>
        <dbReference type="ARBA" id="ARBA00023157"/>
    </source>
</evidence>
<proteinExistence type="predicted"/>
<keyword evidence="4" id="KW-1015">Disulfide bond</keyword>
<comment type="caution">
    <text evidence="7">The sequence shown here is derived from an EMBL/GenBank/DDBJ whole genome shotgun (WGS) entry which is preliminary data.</text>
</comment>
<comment type="subcellular location">
    <subcellularLocation>
        <location evidence="1">Membrane</location>
    </subcellularLocation>
</comment>
<feature type="chain" id="PRO_5021192070" description="Glycosyl transferase 64 domain-containing protein" evidence="5">
    <location>
        <begin position="22"/>
        <end position="609"/>
    </location>
</feature>
<dbReference type="AlphaFoldDB" id="A0A507FL10"/>
<dbReference type="InterPro" id="IPR015338">
    <property type="entry name" value="GT64_dom"/>
</dbReference>
<evidence type="ECO:0000256" key="1">
    <source>
        <dbReference type="ARBA" id="ARBA00004370"/>
    </source>
</evidence>
<protein>
    <recommendedName>
        <fullName evidence="6">Glycosyl transferase 64 domain-containing protein</fullName>
    </recommendedName>
</protein>
<evidence type="ECO:0000256" key="2">
    <source>
        <dbReference type="ARBA" id="ARBA00022679"/>
    </source>
</evidence>
<keyword evidence="2" id="KW-0808">Transferase</keyword>
<dbReference type="GO" id="GO:0016020">
    <property type="term" value="C:membrane"/>
    <property type="evidence" value="ECO:0007669"/>
    <property type="project" value="UniProtKB-SubCell"/>
</dbReference>
<dbReference type="SUPFAM" id="SSF53448">
    <property type="entry name" value="Nucleotide-diphospho-sugar transferases"/>
    <property type="match status" value="1"/>
</dbReference>